<dbReference type="InterPro" id="IPR050797">
    <property type="entry name" value="Carb_Metab_Trans_Reg"/>
</dbReference>
<dbReference type="Pfam" id="PF00172">
    <property type="entry name" value="Zn_clus"/>
    <property type="match status" value="1"/>
</dbReference>
<dbReference type="GO" id="GO:0001080">
    <property type="term" value="P:nitrogen catabolite activation of transcription from RNA polymerase II promoter"/>
    <property type="evidence" value="ECO:0007669"/>
    <property type="project" value="TreeGrafter"/>
</dbReference>
<dbReference type="PANTHER" id="PTHR31668">
    <property type="entry name" value="GLUCOSE TRANSPORT TRANSCRIPTION REGULATOR RGT1-RELATED-RELATED"/>
    <property type="match status" value="1"/>
</dbReference>
<proteinExistence type="predicted"/>
<dbReference type="GO" id="GO:0009310">
    <property type="term" value="P:amine catabolic process"/>
    <property type="evidence" value="ECO:0007669"/>
    <property type="project" value="InterPro"/>
</dbReference>
<keyword evidence="6" id="KW-1185">Reference proteome</keyword>
<dbReference type="InterPro" id="IPR036052">
    <property type="entry name" value="TrpB-like_PALP_sf"/>
</dbReference>
<dbReference type="InterPro" id="IPR001926">
    <property type="entry name" value="TrpB-like_PALP"/>
</dbReference>
<dbReference type="CDD" id="cd12148">
    <property type="entry name" value="fungal_TF_MHR"/>
    <property type="match status" value="1"/>
</dbReference>
<gene>
    <name evidence="5" type="ORF">K444DRAFT_644031</name>
</gene>
<keyword evidence="2" id="KW-0539">Nucleus</keyword>
<dbReference type="PANTHER" id="PTHR31668:SF10">
    <property type="entry name" value="ZN(II)2CYS6 TRANSCRIPTION FACTOR (EUROFUNG)"/>
    <property type="match status" value="1"/>
</dbReference>
<dbReference type="InterPro" id="IPR005965">
    <property type="entry name" value="ACP_carboxylate_deaminase"/>
</dbReference>
<dbReference type="GeneID" id="36592990"/>
<accession>A0A2J6T680</accession>
<dbReference type="GO" id="GO:0006351">
    <property type="term" value="P:DNA-templated transcription"/>
    <property type="evidence" value="ECO:0007669"/>
    <property type="project" value="InterPro"/>
</dbReference>
<dbReference type="PROSITE" id="PS50048">
    <property type="entry name" value="ZN2_CY6_FUNGAL_2"/>
    <property type="match status" value="1"/>
</dbReference>
<dbReference type="GO" id="GO:0008270">
    <property type="term" value="F:zinc ion binding"/>
    <property type="evidence" value="ECO:0007669"/>
    <property type="project" value="InterPro"/>
</dbReference>
<feature type="compositionally biased region" description="Basic and acidic residues" evidence="3">
    <location>
        <begin position="66"/>
        <end position="97"/>
    </location>
</feature>
<dbReference type="InterPro" id="IPR007219">
    <property type="entry name" value="XnlR_reg_dom"/>
</dbReference>
<dbReference type="AlphaFoldDB" id="A0A2J6T680"/>
<dbReference type="SMART" id="SM00066">
    <property type="entry name" value="GAL4"/>
    <property type="match status" value="1"/>
</dbReference>
<dbReference type="SUPFAM" id="SSF57701">
    <property type="entry name" value="Zn2/Cys6 DNA-binding domain"/>
    <property type="match status" value="1"/>
</dbReference>
<feature type="region of interest" description="Disordered" evidence="3">
    <location>
        <begin position="60"/>
        <end position="118"/>
    </location>
</feature>
<dbReference type="Gene3D" id="4.10.240.10">
    <property type="entry name" value="Zn(2)-C6 fungal-type DNA-binding domain"/>
    <property type="match status" value="1"/>
</dbReference>
<dbReference type="CDD" id="cd06449">
    <property type="entry name" value="ACCD"/>
    <property type="match status" value="1"/>
</dbReference>
<dbReference type="STRING" id="1095630.A0A2J6T680"/>
<organism evidence="5 6">
    <name type="scientific">Hyaloscypha bicolor E</name>
    <dbReference type="NCBI Taxonomy" id="1095630"/>
    <lineage>
        <taxon>Eukaryota</taxon>
        <taxon>Fungi</taxon>
        <taxon>Dikarya</taxon>
        <taxon>Ascomycota</taxon>
        <taxon>Pezizomycotina</taxon>
        <taxon>Leotiomycetes</taxon>
        <taxon>Helotiales</taxon>
        <taxon>Hyaloscyphaceae</taxon>
        <taxon>Hyaloscypha</taxon>
        <taxon>Hyaloscypha bicolor</taxon>
    </lineage>
</organism>
<protein>
    <submittedName>
        <fullName evidence="5">1-aminocyclopropane-1-carboxylate deaminase</fullName>
    </submittedName>
</protein>
<keyword evidence="1" id="KW-0479">Metal-binding</keyword>
<evidence type="ECO:0000256" key="3">
    <source>
        <dbReference type="SAM" id="MobiDB-lite"/>
    </source>
</evidence>
<dbReference type="RefSeq" id="XP_024735430.1">
    <property type="nucleotide sequence ID" value="XM_024884913.1"/>
</dbReference>
<dbReference type="InParanoid" id="A0A2J6T680"/>
<reference evidence="5 6" key="1">
    <citation type="submission" date="2016-04" db="EMBL/GenBank/DDBJ databases">
        <title>A degradative enzymes factory behind the ericoid mycorrhizal symbiosis.</title>
        <authorList>
            <consortium name="DOE Joint Genome Institute"/>
            <person name="Martino E."/>
            <person name="Morin E."/>
            <person name="Grelet G."/>
            <person name="Kuo A."/>
            <person name="Kohler A."/>
            <person name="Daghino S."/>
            <person name="Barry K."/>
            <person name="Choi C."/>
            <person name="Cichocki N."/>
            <person name="Clum A."/>
            <person name="Copeland A."/>
            <person name="Hainaut M."/>
            <person name="Haridas S."/>
            <person name="Labutti K."/>
            <person name="Lindquist E."/>
            <person name="Lipzen A."/>
            <person name="Khouja H.-R."/>
            <person name="Murat C."/>
            <person name="Ohm R."/>
            <person name="Olson A."/>
            <person name="Spatafora J."/>
            <person name="Veneault-Fourrey C."/>
            <person name="Henrissat B."/>
            <person name="Grigoriev I."/>
            <person name="Martin F."/>
            <person name="Perotto S."/>
        </authorList>
    </citation>
    <scope>NUCLEOTIDE SEQUENCE [LARGE SCALE GENOMIC DNA]</scope>
    <source>
        <strain evidence="5 6">E</strain>
    </source>
</reference>
<evidence type="ECO:0000256" key="2">
    <source>
        <dbReference type="ARBA" id="ARBA00023242"/>
    </source>
</evidence>
<dbReference type="GO" id="GO:0030170">
    <property type="term" value="F:pyridoxal phosphate binding"/>
    <property type="evidence" value="ECO:0007669"/>
    <property type="project" value="InterPro"/>
</dbReference>
<feature type="region of interest" description="Disordered" evidence="3">
    <location>
        <begin position="1"/>
        <end position="20"/>
    </location>
</feature>
<dbReference type="CDD" id="cd00067">
    <property type="entry name" value="GAL4"/>
    <property type="match status" value="1"/>
</dbReference>
<dbReference type="GO" id="GO:0003677">
    <property type="term" value="F:DNA binding"/>
    <property type="evidence" value="ECO:0007669"/>
    <property type="project" value="InterPro"/>
</dbReference>
<dbReference type="GO" id="GO:0000981">
    <property type="term" value="F:DNA-binding transcription factor activity, RNA polymerase II-specific"/>
    <property type="evidence" value="ECO:0007669"/>
    <property type="project" value="InterPro"/>
</dbReference>
<dbReference type="Gene3D" id="3.40.50.1100">
    <property type="match status" value="2"/>
</dbReference>
<dbReference type="Proteomes" id="UP000235371">
    <property type="component" value="Unassembled WGS sequence"/>
</dbReference>
<evidence type="ECO:0000313" key="5">
    <source>
        <dbReference type="EMBL" id="PMD58526.1"/>
    </source>
</evidence>
<dbReference type="Pfam" id="PF00291">
    <property type="entry name" value="PALP"/>
    <property type="match status" value="1"/>
</dbReference>
<dbReference type="GO" id="GO:0008660">
    <property type="term" value="F:1-aminocyclopropane-1-carboxylate deaminase activity"/>
    <property type="evidence" value="ECO:0007669"/>
    <property type="project" value="InterPro"/>
</dbReference>
<feature type="compositionally biased region" description="Low complexity" evidence="3">
    <location>
        <begin position="109"/>
        <end position="118"/>
    </location>
</feature>
<feature type="domain" description="Zn(2)-C6 fungal-type" evidence="4">
    <location>
        <begin position="28"/>
        <end position="60"/>
    </location>
</feature>
<feature type="region of interest" description="Disordered" evidence="3">
    <location>
        <begin position="597"/>
        <end position="622"/>
    </location>
</feature>
<dbReference type="EMBL" id="KZ613822">
    <property type="protein sequence ID" value="PMD58526.1"/>
    <property type="molecule type" value="Genomic_DNA"/>
</dbReference>
<dbReference type="GO" id="GO:0005634">
    <property type="term" value="C:nucleus"/>
    <property type="evidence" value="ECO:0007669"/>
    <property type="project" value="TreeGrafter"/>
</dbReference>
<evidence type="ECO:0000313" key="6">
    <source>
        <dbReference type="Proteomes" id="UP000235371"/>
    </source>
</evidence>
<dbReference type="Pfam" id="PF04082">
    <property type="entry name" value="Fungal_trans"/>
    <property type="match status" value="1"/>
</dbReference>
<evidence type="ECO:0000256" key="1">
    <source>
        <dbReference type="ARBA" id="ARBA00022723"/>
    </source>
</evidence>
<dbReference type="PROSITE" id="PS00463">
    <property type="entry name" value="ZN2_CY6_FUNGAL_1"/>
    <property type="match status" value="1"/>
</dbReference>
<dbReference type="InterPro" id="IPR001138">
    <property type="entry name" value="Zn2Cys6_DnaBD"/>
</dbReference>
<dbReference type="SUPFAM" id="SSF53686">
    <property type="entry name" value="Tryptophan synthase beta subunit-like PLP-dependent enzymes"/>
    <property type="match status" value="1"/>
</dbReference>
<evidence type="ECO:0000259" key="4">
    <source>
        <dbReference type="PROSITE" id="PS50048"/>
    </source>
</evidence>
<dbReference type="OrthoDB" id="3034343at2759"/>
<sequence length="986" mass="108085">MSEGPIDLLPGSLSPHKSRPYRSHRFPACDFCRRRKSRCTRDVDNRPCLLCRVNGVECTRNGAGKRPRESRPELPLEDSHSHSAARVKDASPEEIIRPRMKTPTPRSVPTPQQAQNQNQTGHIVGPAVARDVQVLEQFMSPTYGGLAVSYARPNPYSVYSDDPKHPIVYLKVPRQRVASSLGNGSAGFKQYETIEKILEPLGNDLFSLYFDIFHPSFPILDEGTVVEAYRHGSLPHSLVCEIYACSLISWNTSTKISLTSRPRPDIRYIWEQTVSALNDEFTAPGFSTVLACILDLSGRPTTSMTYNAVNIGRVVALSKSLGLNQDPRKWSLDQRQKDLRVRAWWGVLIHDWWASLSHGTSPNIHPTQFDVEIPGLDSIVTGAGKATSRQQASDAGTAGALCFIALCQLTEILGDILPLIYNTKRGKHHDPRKSLLRSEASLEEWEENLPNWLDPKSLDFQRELPGVLSLQLSALAVKICICRVSLCRRAARAVVEFVTSLQQRDLDAFWLPYTAYHFASAATLILRCALEAANDDIARECVASAQLLISHLRKFKDESNWDLSGVCLSQCDEVVRRMSEGTVLDFRPFGGEDVIRKDVKHEETPSNGDATADEENGPPDGEGVHLADGIAVLVIADACVAKMLKLPEPFASIPKETFLFGPSPIQYLPRITEALGGKVGVYAKREDCNSGLAFGGNKVRKLEYFGPAAVEAGADTLVSIGGVQSNHTRAVAAVAVKLGLKSALVQEKWVDWEDPLYAKAGNIQLSRLMGADSRLDPSPFGIEHKDTLKNLTQEVLDKGGKPYYIPAGASDHPLGGLGFARWAFEVEEQEKEQGIFFDTIIVCAVTGSTMAGMVAGFKLAAKNGSRPRKVIGIDASAKVQQTFDQILRIAKATGVKIGLKEEDITENDIILDGRYHAGCYGIPDKQTIDAIKFGASTEAFITDPVYEGKSLAGMMDIIRKGELPPGSNVLYAHLGGQLALNAYTSM</sequence>
<dbReference type="InterPro" id="IPR036864">
    <property type="entry name" value="Zn2-C6_fun-type_DNA-bd_sf"/>
</dbReference>
<dbReference type="NCBIfam" id="TIGR01274">
    <property type="entry name" value="ACC_deam"/>
    <property type="match status" value="1"/>
</dbReference>
<name>A0A2J6T680_9HELO</name>